<reference evidence="2" key="1">
    <citation type="journal article" date="2020" name="Nat. Commun.">
        <title>Genome assembly of wild tea tree DASZ reveals pedigree and selection history of tea varieties.</title>
        <authorList>
            <person name="Zhang W."/>
            <person name="Zhang Y."/>
            <person name="Qiu H."/>
            <person name="Guo Y."/>
            <person name="Wan H."/>
            <person name="Zhang X."/>
            <person name="Scossa F."/>
            <person name="Alseekh S."/>
            <person name="Zhang Q."/>
            <person name="Wang P."/>
            <person name="Xu L."/>
            <person name="Schmidt M.H."/>
            <person name="Jia X."/>
            <person name="Li D."/>
            <person name="Zhu A."/>
            <person name="Guo F."/>
            <person name="Chen W."/>
            <person name="Ni D."/>
            <person name="Usadel B."/>
            <person name="Fernie A.R."/>
            <person name="Wen W."/>
        </authorList>
    </citation>
    <scope>NUCLEOTIDE SEQUENCE [LARGE SCALE GENOMIC DNA]</scope>
    <source>
        <strain evidence="2">cv. G240</strain>
    </source>
</reference>
<name>A0A7J7H486_CAMSI</name>
<dbReference type="AlphaFoldDB" id="A0A7J7H486"/>
<evidence type="ECO:0000313" key="1">
    <source>
        <dbReference type="EMBL" id="KAF5947803.1"/>
    </source>
</evidence>
<evidence type="ECO:0000313" key="2">
    <source>
        <dbReference type="Proteomes" id="UP000593564"/>
    </source>
</evidence>
<comment type="caution">
    <text evidence="1">The sequence shown here is derived from an EMBL/GenBank/DDBJ whole genome shotgun (WGS) entry which is preliminary data.</text>
</comment>
<keyword evidence="2" id="KW-1185">Reference proteome</keyword>
<organism evidence="1 2">
    <name type="scientific">Camellia sinensis</name>
    <name type="common">Tea plant</name>
    <name type="synonym">Thea sinensis</name>
    <dbReference type="NCBI Taxonomy" id="4442"/>
    <lineage>
        <taxon>Eukaryota</taxon>
        <taxon>Viridiplantae</taxon>
        <taxon>Streptophyta</taxon>
        <taxon>Embryophyta</taxon>
        <taxon>Tracheophyta</taxon>
        <taxon>Spermatophyta</taxon>
        <taxon>Magnoliopsida</taxon>
        <taxon>eudicotyledons</taxon>
        <taxon>Gunneridae</taxon>
        <taxon>Pentapetalae</taxon>
        <taxon>asterids</taxon>
        <taxon>Ericales</taxon>
        <taxon>Theaceae</taxon>
        <taxon>Camellia</taxon>
    </lineage>
</organism>
<accession>A0A7J7H486</accession>
<dbReference type="EMBL" id="JACBKZ010000006">
    <property type="protein sequence ID" value="KAF5947803.1"/>
    <property type="molecule type" value="Genomic_DNA"/>
</dbReference>
<protein>
    <submittedName>
        <fullName evidence="1">Uncharacterized protein</fullName>
    </submittedName>
</protein>
<gene>
    <name evidence="1" type="ORF">HYC85_013760</name>
</gene>
<reference evidence="1 2" key="2">
    <citation type="submission" date="2020-07" db="EMBL/GenBank/DDBJ databases">
        <title>Genome assembly of wild tea tree DASZ reveals pedigree and selection history of tea varieties.</title>
        <authorList>
            <person name="Zhang W."/>
        </authorList>
    </citation>
    <scope>NUCLEOTIDE SEQUENCE [LARGE SCALE GENOMIC DNA]</scope>
    <source>
        <strain evidence="2">cv. G240</strain>
        <tissue evidence="1">Leaf</tissue>
    </source>
</reference>
<proteinExistence type="predicted"/>
<sequence>MNSRAPLQRIRGMQLLEFEAANALSFFSTAFSYRFSAEEFEDLAFSTGKAKCPYLVRRPLFTRIGYYRE</sequence>
<dbReference type="Proteomes" id="UP000593564">
    <property type="component" value="Unassembled WGS sequence"/>
</dbReference>